<dbReference type="Gene3D" id="1.25.40.10">
    <property type="entry name" value="Tetratricopeptide repeat domain"/>
    <property type="match status" value="2"/>
</dbReference>
<evidence type="ECO:0000256" key="1">
    <source>
        <dbReference type="ARBA" id="ARBA00022737"/>
    </source>
</evidence>
<sequence>MSNVGFQTQWPQLQAHGIEETNDSLLKGNDDSVIKKSVIKVIPSPKIGVRTLSSNESIKQEAGSSNSSSNDHLEPITESDKSINEPNLIPPAAAAANNEQMWPVPETIEQVHILCEKERAEGNAKSLLALCLHLMESASKVDPDNNILAQDTNFPARHLLLDSIMSSLRQDNSNRTLGQLMVTEARNLLKQLATSGQVSGDPEAQFLLGNCYGMGALGWSADHAQAFGWYLQASKQGHPEASYRVGVCYELGLGTVKDGARAIMFYKKAAHLLHVPSMYKLGVILMRGYCGHPVAKREAIIWLQRAAAQGETVRVNQEVAMPEALHALAIIQLTKECEETSMIPDPHYAIELLQKAANLGYAPSQFKLGEYYECGLHVTEDEAKSIHWYQLAAKQNYAEAALALSGWYLTGSLNTQTLPQSDREAYVWARKAALLARRAQLKSVAANAYYSLGIYFENGIGVPRSTEHSIKWFRRAAHIGHPEALNMLSSENDFTKGN</sequence>
<dbReference type="OrthoDB" id="272077at2759"/>
<proteinExistence type="predicted"/>
<name>A0A9P7BXP4_RHIOR</name>
<dbReference type="Pfam" id="PF08238">
    <property type="entry name" value="Sel1"/>
    <property type="match status" value="7"/>
</dbReference>
<dbReference type="AlphaFoldDB" id="A0A9P7BXP4"/>
<dbReference type="PANTHER" id="PTHR46430:SF1">
    <property type="entry name" value="CHITIN SYNTHASE REGULATOR SKT5-RELATED"/>
    <property type="match status" value="1"/>
</dbReference>
<evidence type="ECO:0008006" key="5">
    <source>
        <dbReference type="Google" id="ProtNLM"/>
    </source>
</evidence>
<protein>
    <recommendedName>
        <fullName evidence="5">HCP-like protein</fullName>
    </recommendedName>
</protein>
<reference evidence="3" key="1">
    <citation type="journal article" date="2020" name="Microb. Genom.">
        <title>Genetic diversity of clinical and environmental Mucorales isolates obtained from an investigation of mucormycosis cases among solid organ transplant recipients.</title>
        <authorList>
            <person name="Nguyen M.H."/>
            <person name="Kaul D."/>
            <person name="Muto C."/>
            <person name="Cheng S.J."/>
            <person name="Richter R.A."/>
            <person name="Bruno V.M."/>
            <person name="Liu G."/>
            <person name="Beyhan S."/>
            <person name="Sundermann A.J."/>
            <person name="Mounaud S."/>
            <person name="Pasculle A.W."/>
            <person name="Nierman W.C."/>
            <person name="Driscoll E."/>
            <person name="Cumbie R."/>
            <person name="Clancy C.J."/>
            <person name="Dupont C.L."/>
        </authorList>
    </citation>
    <scope>NUCLEOTIDE SEQUENCE</scope>
    <source>
        <strain evidence="3">GL11</strain>
    </source>
</reference>
<dbReference type="InterPro" id="IPR011990">
    <property type="entry name" value="TPR-like_helical_dom_sf"/>
</dbReference>
<dbReference type="SUPFAM" id="SSF81901">
    <property type="entry name" value="HCP-like"/>
    <property type="match status" value="2"/>
</dbReference>
<evidence type="ECO:0000313" key="4">
    <source>
        <dbReference type="Proteomes" id="UP000716291"/>
    </source>
</evidence>
<feature type="compositionally biased region" description="Basic and acidic residues" evidence="2">
    <location>
        <begin position="71"/>
        <end position="83"/>
    </location>
</feature>
<keyword evidence="1" id="KW-0677">Repeat</keyword>
<gene>
    <name evidence="3" type="ORF">G6F64_000356</name>
</gene>
<feature type="region of interest" description="Disordered" evidence="2">
    <location>
        <begin position="52"/>
        <end position="88"/>
    </location>
</feature>
<dbReference type="PANTHER" id="PTHR46430">
    <property type="entry name" value="PROTEIN SKT5-RELATED"/>
    <property type="match status" value="1"/>
</dbReference>
<comment type="caution">
    <text evidence="3">The sequence shown here is derived from an EMBL/GenBank/DDBJ whole genome shotgun (WGS) entry which is preliminary data.</text>
</comment>
<dbReference type="InterPro" id="IPR051726">
    <property type="entry name" value="Chitin_Synth_Reg"/>
</dbReference>
<dbReference type="Proteomes" id="UP000716291">
    <property type="component" value="Unassembled WGS sequence"/>
</dbReference>
<keyword evidence="4" id="KW-1185">Reference proteome</keyword>
<organism evidence="3 4">
    <name type="scientific">Rhizopus oryzae</name>
    <name type="common">Mucormycosis agent</name>
    <name type="synonym">Rhizopus arrhizus var. delemar</name>
    <dbReference type="NCBI Taxonomy" id="64495"/>
    <lineage>
        <taxon>Eukaryota</taxon>
        <taxon>Fungi</taxon>
        <taxon>Fungi incertae sedis</taxon>
        <taxon>Mucoromycota</taxon>
        <taxon>Mucoromycotina</taxon>
        <taxon>Mucoromycetes</taxon>
        <taxon>Mucorales</taxon>
        <taxon>Mucorineae</taxon>
        <taxon>Rhizopodaceae</taxon>
        <taxon>Rhizopus</taxon>
    </lineage>
</organism>
<dbReference type="SMART" id="SM00671">
    <property type="entry name" value="SEL1"/>
    <property type="match status" value="7"/>
</dbReference>
<accession>A0A9P7BXP4</accession>
<dbReference type="InterPro" id="IPR006597">
    <property type="entry name" value="Sel1-like"/>
</dbReference>
<feature type="compositionally biased region" description="Polar residues" evidence="2">
    <location>
        <begin position="52"/>
        <end position="70"/>
    </location>
</feature>
<evidence type="ECO:0000256" key="2">
    <source>
        <dbReference type="SAM" id="MobiDB-lite"/>
    </source>
</evidence>
<dbReference type="EMBL" id="JAANQT010000021">
    <property type="protein sequence ID" value="KAG1315816.1"/>
    <property type="molecule type" value="Genomic_DNA"/>
</dbReference>
<evidence type="ECO:0000313" key="3">
    <source>
        <dbReference type="EMBL" id="KAG1315816.1"/>
    </source>
</evidence>